<dbReference type="EMBL" id="JARBJD010000038">
    <property type="protein sequence ID" value="KAK2958370.1"/>
    <property type="molecule type" value="Genomic_DNA"/>
</dbReference>
<protein>
    <submittedName>
        <fullName evidence="1">Uncharacterized protein</fullName>
    </submittedName>
</protein>
<proteinExistence type="predicted"/>
<organism evidence="1 2">
    <name type="scientific">Blattamonas nauphoetae</name>
    <dbReference type="NCBI Taxonomy" id="2049346"/>
    <lineage>
        <taxon>Eukaryota</taxon>
        <taxon>Metamonada</taxon>
        <taxon>Preaxostyla</taxon>
        <taxon>Oxymonadida</taxon>
        <taxon>Blattamonas</taxon>
    </lineage>
</organism>
<reference evidence="1 2" key="1">
    <citation type="journal article" date="2022" name="bioRxiv">
        <title>Genomics of Preaxostyla Flagellates Illuminates Evolutionary Transitions and the Path Towards Mitochondrial Loss.</title>
        <authorList>
            <person name="Novak L.V.F."/>
            <person name="Treitli S.C."/>
            <person name="Pyrih J."/>
            <person name="Halakuc P."/>
            <person name="Pipaliya S.V."/>
            <person name="Vacek V."/>
            <person name="Brzon O."/>
            <person name="Soukal P."/>
            <person name="Eme L."/>
            <person name="Dacks J.B."/>
            <person name="Karnkowska A."/>
            <person name="Elias M."/>
            <person name="Hampl V."/>
        </authorList>
    </citation>
    <scope>NUCLEOTIDE SEQUENCE [LARGE SCALE GENOMIC DNA]</scope>
    <source>
        <strain evidence="1">NAU3</strain>
        <tissue evidence="1">Gut</tissue>
    </source>
</reference>
<evidence type="ECO:0000313" key="2">
    <source>
        <dbReference type="Proteomes" id="UP001281761"/>
    </source>
</evidence>
<gene>
    <name evidence="1" type="ORF">BLNAU_6640</name>
</gene>
<comment type="caution">
    <text evidence="1">The sequence shown here is derived from an EMBL/GenBank/DDBJ whole genome shotgun (WGS) entry which is preliminary data.</text>
</comment>
<name>A0ABQ9Y3U0_9EUKA</name>
<sequence>MMSIVAGPVNWEDFWEIFNFKTKGRRMQEGLAIHEAEHPIERHAIRTTVVEQVMRPSESYILFLCERRFSIVDGVLSNEFLRLLVGFLEICDHYQPKMDFVVSLPIVLTIPSCLTFFEHEDTISSSLNDPLVVWLLITPIVAVLVRPKQLIAKPRMHMTAKSFDLNTCFSIQSAERFLSSLARNPDESLTQFVQSLVILLSSANKAIAPASMNMLNFVLASCSLKVRLALVKADLIPQLIISLHPLSLSFTEADDIHIRLMISVTYSLWLATPDGLETFEIENDDDEQDVHETVLKQVLIPSENQFMTLLACLLQISPSHQPTMEFLLQMPVFLTVPSFLTFFENGDSLWMFMDSMVDAQREWDRKRGEVRQMCMTVHQQLRMEGIEDSMGEKLRNNKTSFGGDFIVAYSCKWNNLQGMNLPEEE</sequence>
<evidence type="ECO:0000313" key="1">
    <source>
        <dbReference type="EMBL" id="KAK2958370.1"/>
    </source>
</evidence>
<keyword evidence="2" id="KW-1185">Reference proteome</keyword>
<accession>A0ABQ9Y3U0</accession>
<dbReference type="Proteomes" id="UP001281761">
    <property type="component" value="Unassembled WGS sequence"/>
</dbReference>